<comment type="subunit">
    <text evidence="7">Heterotrimer of A, B and C subunits.</text>
</comment>
<evidence type="ECO:0000256" key="1">
    <source>
        <dbReference type="ARBA" id="ARBA00008069"/>
    </source>
</evidence>
<dbReference type="InterPro" id="IPR004412">
    <property type="entry name" value="GatA"/>
</dbReference>
<dbReference type="GO" id="GO:0030956">
    <property type="term" value="C:glutamyl-tRNA(Gln) amidotransferase complex"/>
    <property type="evidence" value="ECO:0007669"/>
    <property type="project" value="InterPro"/>
</dbReference>
<proteinExistence type="inferred from homology"/>
<feature type="active site" description="Acyl-ester intermediate" evidence="7">
    <location>
        <position position="179"/>
    </location>
</feature>
<evidence type="ECO:0000256" key="5">
    <source>
        <dbReference type="ARBA" id="ARBA00022917"/>
    </source>
</evidence>
<dbReference type="GO" id="GO:0016740">
    <property type="term" value="F:transferase activity"/>
    <property type="evidence" value="ECO:0007669"/>
    <property type="project" value="UniProtKB-KW"/>
</dbReference>
<keyword evidence="5 7" id="KW-0648">Protein biosynthesis</keyword>
<dbReference type="PANTHER" id="PTHR11895:SF151">
    <property type="entry name" value="GLUTAMYL-TRNA(GLN) AMIDOTRANSFERASE SUBUNIT A"/>
    <property type="match status" value="1"/>
</dbReference>
<dbReference type="SUPFAM" id="SSF75304">
    <property type="entry name" value="Amidase signature (AS) enzymes"/>
    <property type="match status" value="1"/>
</dbReference>
<dbReference type="Pfam" id="PF01425">
    <property type="entry name" value="Amidase"/>
    <property type="match status" value="1"/>
</dbReference>
<evidence type="ECO:0000256" key="3">
    <source>
        <dbReference type="ARBA" id="ARBA00022741"/>
    </source>
</evidence>
<protein>
    <recommendedName>
        <fullName evidence="7">Glutamyl-tRNA(Gln) amidotransferase subunit A</fullName>
        <shortName evidence="7">Glu-ADT subunit A</shortName>
        <ecNumber evidence="7">6.3.5.7</ecNumber>
    </recommendedName>
</protein>
<comment type="similarity">
    <text evidence="1 7">Belongs to the amidase family. GatA subfamily.</text>
</comment>
<dbReference type="PROSITE" id="PS00571">
    <property type="entry name" value="AMIDASES"/>
    <property type="match status" value="1"/>
</dbReference>
<dbReference type="NCBIfam" id="TIGR00132">
    <property type="entry name" value="gatA"/>
    <property type="match status" value="1"/>
</dbReference>
<comment type="catalytic activity">
    <reaction evidence="6 7">
        <text>L-glutamyl-tRNA(Gln) + L-glutamine + ATP + H2O = L-glutaminyl-tRNA(Gln) + L-glutamate + ADP + phosphate + H(+)</text>
        <dbReference type="Rhea" id="RHEA:17521"/>
        <dbReference type="Rhea" id="RHEA-COMP:9681"/>
        <dbReference type="Rhea" id="RHEA-COMP:9684"/>
        <dbReference type="ChEBI" id="CHEBI:15377"/>
        <dbReference type="ChEBI" id="CHEBI:15378"/>
        <dbReference type="ChEBI" id="CHEBI:29985"/>
        <dbReference type="ChEBI" id="CHEBI:30616"/>
        <dbReference type="ChEBI" id="CHEBI:43474"/>
        <dbReference type="ChEBI" id="CHEBI:58359"/>
        <dbReference type="ChEBI" id="CHEBI:78520"/>
        <dbReference type="ChEBI" id="CHEBI:78521"/>
        <dbReference type="ChEBI" id="CHEBI:456216"/>
        <dbReference type="EC" id="6.3.5.7"/>
    </reaction>
</comment>
<keyword evidence="3 7" id="KW-0547">Nucleotide-binding</keyword>
<comment type="caution">
    <text evidence="9">The sequence shown here is derived from an EMBL/GenBank/DDBJ whole genome shotgun (WGS) entry which is preliminary data.</text>
</comment>
<dbReference type="InterPro" id="IPR000120">
    <property type="entry name" value="Amidase"/>
</dbReference>
<dbReference type="STRING" id="1619100.UT34_C0001G0089"/>
<keyword evidence="2 7" id="KW-0436">Ligase</keyword>
<gene>
    <name evidence="7" type="primary">gatA</name>
    <name evidence="9" type="ORF">UT34_C0001G0089</name>
</gene>
<dbReference type="Proteomes" id="UP000034799">
    <property type="component" value="Unassembled WGS sequence"/>
</dbReference>
<evidence type="ECO:0000259" key="8">
    <source>
        <dbReference type="Pfam" id="PF01425"/>
    </source>
</evidence>
<dbReference type="GO" id="GO:0006412">
    <property type="term" value="P:translation"/>
    <property type="evidence" value="ECO:0007669"/>
    <property type="project" value="UniProtKB-UniRule"/>
</dbReference>
<feature type="active site" description="Charge relay system" evidence="7">
    <location>
        <position position="80"/>
    </location>
</feature>
<evidence type="ECO:0000313" key="10">
    <source>
        <dbReference type="Proteomes" id="UP000034799"/>
    </source>
</evidence>
<dbReference type="InterPro" id="IPR020556">
    <property type="entry name" value="Amidase_CS"/>
</dbReference>
<feature type="domain" description="Amidase" evidence="8">
    <location>
        <begin position="25"/>
        <end position="466"/>
    </location>
</feature>
<keyword evidence="4 7" id="KW-0067">ATP-binding</keyword>
<keyword evidence="9" id="KW-0808">Transferase</keyword>
<evidence type="ECO:0000256" key="7">
    <source>
        <dbReference type="HAMAP-Rule" id="MF_00120"/>
    </source>
</evidence>
<evidence type="ECO:0000313" key="9">
    <source>
        <dbReference type="EMBL" id="KKR06049.1"/>
    </source>
</evidence>
<dbReference type="PATRIC" id="fig|1619100.3.peg.90"/>
<reference evidence="9 10" key="1">
    <citation type="journal article" date="2015" name="Nature">
        <title>rRNA introns, odd ribosomes, and small enigmatic genomes across a large radiation of phyla.</title>
        <authorList>
            <person name="Brown C.T."/>
            <person name="Hug L.A."/>
            <person name="Thomas B.C."/>
            <person name="Sharon I."/>
            <person name="Castelle C.J."/>
            <person name="Singh A."/>
            <person name="Wilkins M.J."/>
            <person name="Williams K.H."/>
            <person name="Banfield J.F."/>
        </authorList>
    </citation>
    <scope>NUCLEOTIDE SEQUENCE [LARGE SCALE GENOMIC DNA]</scope>
</reference>
<sequence length="482" mass="52442">MKRLYELTVKEALELLESKEITARELVQSCLDRIEEMEPTIHAFLLIIKEEALKAADQIDMKRTKGEPLGKLAGIPYSLKDVYSTKGYTTTAGSKMLEGYIAPYNATVVEKLAKEDAILIGKTNCDPFGFGSSTENSAYGVTRNPLDTDRVPGGSSGGSGAAVAYGGGLFSIGEDTGGSIRCPAAFCGIVGLKPTYGRVSRYGSIAYASSYDTVGPMTKDIYDNALILSVIAGKDTRDATTSAEKVKPYHQALDLSLKGRKVGVVKEYLGDGVDEEVKKAINQAIEVYKSLGCEIVEVSLPYTEYAIAAYYVIGISEASSNLARMDGIRFGHEANVDDWKDKIIKTRGEGFGPEEKRRVMVGTYALSTGYADKYYHKAQQVRAILKDDILKAFKKVDILLTPTMPVLPPKIGENTDDPLKMWLMDAFTVTINPVGVPALALPAGNTKDGLSVGMQLIGPHFKEDTLYNFAYLYEKSIKDTLN</sequence>
<comment type="function">
    <text evidence="7">Allows the formation of correctly charged Gln-tRNA(Gln) through the transamidation of misacylated Glu-tRNA(Gln) in organisms which lack glutaminyl-tRNA synthetase. The reaction takes place in the presence of glutamine and ATP through an activated gamma-phospho-Glu-tRNA(Gln).</text>
</comment>
<dbReference type="GO" id="GO:0005524">
    <property type="term" value="F:ATP binding"/>
    <property type="evidence" value="ECO:0007669"/>
    <property type="project" value="UniProtKB-KW"/>
</dbReference>
<dbReference type="EMBL" id="LBWK01000001">
    <property type="protein sequence ID" value="KKR06049.1"/>
    <property type="molecule type" value="Genomic_DNA"/>
</dbReference>
<dbReference type="HAMAP" id="MF_00120">
    <property type="entry name" value="GatA"/>
    <property type="match status" value="1"/>
</dbReference>
<dbReference type="GO" id="GO:0050567">
    <property type="term" value="F:glutaminyl-tRNA synthase (glutamine-hydrolyzing) activity"/>
    <property type="evidence" value="ECO:0007669"/>
    <property type="project" value="UniProtKB-UniRule"/>
</dbReference>
<dbReference type="EC" id="6.3.5.7" evidence="7"/>
<dbReference type="InterPro" id="IPR036928">
    <property type="entry name" value="AS_sf"/>
</dbReference>
<name>A0A0G0MPQ8_9BACT</name>
<evidence type="ECO:0000256" key="2">
    <source>
        <dbReference type="ARBA" id="ARBA00022598"/>
    </source>
</evidence>
<evidence type="ECO:0000256" key="4">
    <source>
        <dbReference type="ARBA" id="ARBA00022840"/>
    </source>
</evidence>
<organism evidence="9 10">
    <name type="scientific">candidate division WS6 bacterium GW2011_GWF2_39_15</name>
    <dbReference type="NCBI Taxonomy" id="1619100"/>
    <lineage>
        <taxon>Bacteria</taxon>
        <taxon>Candidatus Dojkabacteria</taxon>
    </lineage>
</organism>
<accession>A0A0G0MPQ8</accession>
<dbReference type="AlphaFoldDB" id="A0A0G0MPQ8"/>
<evidence type="ECO:0000256" key="6">
    <source>
        <dbReference type="ARBA" id="ARBA00047407"/>
    </source>
</evidence>
<dbReference type="InterPro" id="IPR023631">
    <property type="entry name" value="Amidase_dom"/>
</dbReference>
<feature type="active site" description="Charge relay system" evidence="7">
    <location>
        <position position="155"/>
    </location>
</feature>
<dbReference type="PANTHER" id="PTHR11895">
    <property type="entry name" value="TRANSAMIDASE"/>
    <property type="match status" value="1"/>
</dbReference>
<dbReference type="Gene3D" id="3.90.1300.10">
    <property type="entry name" value="Amidase signature (AS) domain"/>
    <property type="match status" value="1"/>
</dbReference>